<accession>A0A9P1JSQ6</accession>
<sequence length="77" mass="8458">MRKDPRTNSSGTYSWLSIRMVGGSAGRSLALDAEAAVDLPRPLNFDNHDMAAQALSRRHRDRTAIVRSFGPISFNNG</sequence>
<reference evidence="1 2" key="1">
    <citation type="journal article" date="2011" name="PLoS Genet.">
        <title>Azospirillum genomes reveal transition of bacteria from aquatic to terrestrial environments.</title>
        <authorList>
            <person name="Wisniewski-Dye F."/>
            <person name="Borziak K."/>
            <person name="Khalsa-Moyers G."/>
            <person name="Alexandre G."/>
            <person name="Sukharnikov L.O."/>
            <person name="Wuichet K."/>
            <person name="Hurst G.B."/>
            <person name="McDonald W.H."/>
            <person name="Robertson J.S."/>
            <person name="Barbe V."/>
            <person name="Calteau A."/>
            <person name="Rouy Z."/>
            <person name="Mangenot S."/>
            <person name="Prigent-Combaret C."/>
            <person name="Normand P."/>
            <person name="Boyer M."/>
            <person name="Siguier P."/>
            <person name="Dessaux Y."/>
            <person name="Elmerich C."/>
            <person name="Condemine G."/>
            <person name="Krishnen G."/>
            <person name="Kennedy I."/>
            <person name="Paterson A.H."/>
            <person name="Gonzalez V."/>
            <person name="Mavingui P."/>
            <person name="Zhulin I.B."/>
        </authorList>
    </citation>
    <scope>NUCLEOTIDE SEQUENCE [LARGE SCALE GENOMIC DNA]</scope>
    <source>
        <strain evidence="1 2">Sp245</strain>
    </source>
</reference>
<organism evidence="1 2">
    <name type="scientific">Azospirillum baldaniorum</name>
    <dbReference type="NCBI Taxonomy" id="1064539"/>
    <lineage>
        <taxon>Bacteria</taxon>
        <taxon>Pseudomonadati</taxon>
        <taxon>Pseudomonadota</taxon>
        <taxon>Alphaproteobacteria</taxon>
        <taxon>Rhodospirillales</taxon>
        <taxon>Azospirillaceae</taxon>
        <taxon>Azospirillum</taxon>
    </lineage>
</organism>
<gene>
    <name evidence="1" type="ORF">AZOBR_180139</name>
</gene>
<name>A0A9P1JSQ6_9PROT</name>
<dbReference type="Proteomes" id="UP000007319">
    <property type="component" value="Chromosome"/>
</dbReference>
<protein>
    <submittedName>
        <fullName evidence="1">Uncharacterized protein</fullName>
    </submittedName>
</protein>
<dbReference type="AlphaFoldDB" id="A0A9P1JSQ6"/>
<dbReference type="KEGG" id="abs:AZOBR_180139"/>
<evidence type="ECO:0000313" key="2">
    <source>
        <dbReference type="Proteomes" id="UP000007319"/>
    </source>
</evidence>
<proteinExistence type="predicted"/>
<dbReference type="EMBL" id="HE577327">
    <property type="protein sequence ID" value="CCC99069.1"/>
    <property type="molecule type" value="Genomic_DNA"/>
</dbReference>
<keyword evidence="2" id="KW-1185">Reference proteome</keyword>
<evidence type="ECO:0000313" key="1">
    <source>
        <dbReference type="EMBL" id="CCC99069.1"/>
    </source>
</evidence>